<evidence type="ECO:0000259" key="5">
    <source>
        <dbReference type="PROSITE" id="PS50977"/>
    </source>
</evidence>
<reference evidence="6 7" key="1">
    <citation type="submission" date="2021-01" db="EMBL/GenBank/DDBJ databases">
        <title>Whole genome shotgun sequence of Actinoplanes couchii NBRC 106145.</title>
        <authorList>
            <person name="Komaki H."/>
            <person name="Tamura T."/>
        </authorList>
    </citation>
    <scope>NUCLEOTIDE SEQUENCE [LARGE SCALE GENOMIC DNA]</scope>
    <source>
        <strain evidence="6 7">NBRC 106145</strain>
    </source>
</reference>
<dbReference type="Gene3D" id="1.10.357.10">
    <property type="entry name" value="Tetracycline Repressor, domain 2"/>
    <property type="match status" value="1"/>
</dbReference>
<dbReference type="PANTHER" id="PTHR30055">
    <property type="entry name" value="HTH-TYPE TRANSCRIPTIONAL REGULATOR RUTR"/>
    <property type="match status" value="1"/>
</dbReference>
<keyword evidence="1" id="KW-0805">Transcription regulation</keyword>
<protein>
    <recommendedName>
        <fullName evidence="5">HTH tetR-type domain-containing protein</fullName>
    </recommendedName>
</protein>
<dbReference type="SUPFAM" id="SSF46689">
    <property type="entry name" value="Homeodomain-like"/>
    <property type="match status" value="1"/>
</dbReference>
<keyword evidence="2 4" id="KW-0238">DNA-binding</keyword>
<dbReference type="InterPro" id="IPR050109">
    <property type="entry name" value="HTH-type_TetR-like_transc_reg"/>
</dbReference>
<proteinExistence type="predicted"/>
<dbReference type="RefSeq" id="WP_203793469.1">
    <property type="nucleotide sequence ID" value="NZ_BAAAQE010000097.1"/>
</dbReference>
<dbReference type="PROSITE" id="PS50977">
    <property type="entry name" value="HTH_TETR_2"/>
    <property type="match status" value="1"/>
</dbReference>
<evidence type="ECO:0000256" key="2">
    <source>
        <dbReference type="ARBA" id="ARBA00023125"/>
    </source>
</evidence>
<organism evidence="6 7">
    <name type="scientific">Actinoplanes couchii</name>
    <dbReference type="NCBI Taxonomy" id="403638"/>
    <lineage>
        <taxon>Bacteria</taxon>
        <taxon>Bacillati</taxon>
        <taxon>Actinomycetota</taxon>
        <taxon>Actinomycetes</taxon>
        <taxon>Micromonosporales</taxon>
        <taxon>Micromonosporaceae</taxon>
        <taxon>Actinoplanes</taxon>
    </lineage>
</organism>
<dbReference type="PROSITE" id="PS01081">
    <property type="entry name" value="HTH_TETR_1"/>
    <property type="match status" value="1"/>
</dbReference>
<evidence type="ECO:0000313" key="7">
    <source>
        <dbReference type="Proteomes" id="UP000612282"/>
    </source>
</evidence>
<gene>
    <name evidence="6" type="ORF">Aco03nite_010070</name>
</gene>
<dbReference type="PANTHER" id="PTHR30055:SF234">
    <property type="entry name" value="HTH-TYPE TRANSCRIPTIONAL REGULATOR BETI"/>
    <property type="match status" value="1"/>
</dbReference>
<dbReference type="InterPro" id="IPR023772">
    <property type="entry name" value="DNA-bd_HTH_TetR-type_CS"/>
</dbReference>
<evidence type="ECO:0000256" key="4">
    <source>
        <dbReference type="PROSITE-ProRule" id="PRU00335"/>
    </source>
</evidence>
<feature type="DNA-binding region" description="H-T-H motif" evidence="4">
    <location>
        <begin position="24"/>
        <end position="43"/>
    </location>
</feature>
<keyword evidence="7" id="KW-1185">Reference proteome</keyword>
<sequence length="202" mass="21979">MSTREKIAEAARRLAMTDGLGALSVRAVAREAGVGATTLRHYFPAQIDLYHAVATYHVQSLVSDLSITDETLDPQQRLYDCLAQFLPPAEHPRATLESWFELHRLAFAPDATTAIRTSVSSAHQVSWGILHRWLTVLADQGHLPAGRVDDHVGTALVLINGINLTMLTNPDHFDLAAASSRLRWLTRAMVGEGTTTFVGGGS</sequence>
<evidence type="ECO:0000256" key="1">
    <source>
        <dbReference type="ARBA" id="ARBA00023015"/>
    </source>
</evidence>
<dbReference type="SUPFAM" id="SSF48498">
    <property type="entry name" value="Tetracyclin repressor-like, C-terminal domain"/>
    <property type="match status" value="1"/>
</dbReference>
<name>A0ABQ3X260_9ACTN</name>
<comment type="caution">
    <text evidence="6">The sequence shown here is derived from an EMBL/GenBank/DDBJ whole genome shotgun (WGS) entry which is preliminary data.</text>
</comment>
<keyword evidence="3" id="KW-0804">Transcription</keyword>
<feature type="domain" description="HTH tetR-type" evidence="5">
    <location>
        <begin position="1"/>
        <end position="61"/>
    </location>
</feature>
<accession>A0ABQ3X260</accession>
<evidence type="ECO:0000256" key="3">
    <source>
        <dbReference type="ARBA" id="ARBA00023163"/>
    </source>
</evidence>
<dbReference type="Pfam" id="PF00440">
    <property type="entry name" value="TetR_N"/>
    <property type="match status" value="1"/>
</dbReference>
<evidence type="ECO:0000313" key="6">
    <source>
        <dbReference type="EMBL" id="GID52603.1"/>
    </source>
</evidence>
<dbReference type="Proteomes" id="UP000612282">
    <property type="component" value="Unassembled WGS sequence"/>
</dbReference>
<dbReference type="EMBL" id="BOMG01000022">
    <property type="protein sequence ID" value="GID52603.1"/>
    <property type="molecule type" value="Genomic_DNA"/>
</dbReference>
<dbReference type="InterPro" id="IPR036271">
    <property type="entry name" value="Tet_transcr_reg_TetR-rel_C_sf"/>
</dbReference>
<dbReference type="InterPro" id="IPR009057">
    <property type="entry name" value="Homeodomain-like_sf"/>
</dbReference>
<dbReference type="InterPro" id="IPR001647">
    <property type="entry name" value="HTH_TetR"/>
</dbReference>